<keyword evidence="7 8" id="KW-0449">Lipoprotein</keyword>
<evidence type="ECO:0000256" key="6">
    <source>
        <dbReference type="ARBA" id="ARBA00023237"/>
    </source>
</evidence>
<keyword evidence="9" id="KW-0614">Plasmid</keyword>
<evidence type="ECO:0000256" key="4">
    <source>
        <dbReference type="ARBA" id="ARBA00023136"/>
    </source>
</evidence>
<keyword evidence="5 8" id="KW-0564">Palmitate</keyword>
<protein>
    <recommendedName>
        <fullName evidence="8">Variable large protein</fullName>
    </recommendedName>
</protein>
<dbReference type="SUPFAM" id="SSF74748">
    <property type="entry name" value="Variable surface antigen VlsE"/>
    <property type="match status" value="1"/>
</dbReference>
<dbReference type="InterPro" id="IPR000680">
    <property type="entry name" value="Borrelia_lipo"/>
</dbReference>
<comment type="function">
    <text evidence="1 8">The Vlp and Vsp proteins are antigenically distinct proteins, only one vlp or vsp gene is transcriptionally active at any one time. Switching between these genes is a mechanism of host immune response evasion.</text>
</comment>
<dbReference type="AlphaFoldDB" id="W5SRF4"/>
<name>W5SRF4_9SPIR</name>
<dbReference type="GO" id="GO:0009279">
    <property type="term" value="C:cell outer membrane"/>
    <property type="evidence" value="ECO:0007669"/>
    <property type="project" value="UniProtKB-SubCell"/>
</dbReference>
<evidence type="ECO:0000256" key="5">
    <source>
        <dbReference type="ARBA" id="ARBA00023139"/>
    </source>
</evidence>
<proteinExistence type="predicted"/>
<sequence length="64" mass="6614">MIKVGKLGAGAAVNNAGGEKDVQGVGATAANKLLVAIEEVIKKTVKNVLEKAKEKIDESRNPKA</sequence>
<evidence type="ECO:0000256" key="8">
    <source>
        <dbReference type="RuleBase" id="RU363105"/>
    </source>
</evidence>
<comment type="subcellular location">
    <subcellularLocation>
        <location evidence="2 8">Cell outer membrane</location>
        <topology evidence="2 8">Lipid-anchor</topology>
    </subcellularLocation>
</comment>
<keyword evidence="6 8" id="KW-0998">Cell outer membrane</keyword>
<evidence type="ECO:0000256" key="1">
    <source>
        <dbReference type="ARBA" id="ARBA00003932"/>
    </source>
</evidence>
<keyword evidence="3" id="KW-0732">Signal</keyword>
<evidence type="ECO:0000256" key="3">
    <source>
        <dbReference type="ARBA" id="ARBA00022729"/>
    </source>
</evidence>
<reference evidence="9" key="1">
    <citation type="submission" date="2013-02" db="EMBL/GenBank/DDBJ databases">
        <title>Comparative genomics of Borrelia species.</title>
        <authorList>
            <person name="Schwan T.G."/>
            <person name="Raffel S.J."/>
            <person name="Porcella S.F."/>
        </authorList>
    </citation>
    <scope>NUCLEOTIDE SEQUENCE</scope>
    <source>
        <strain evidence="9">DOU</strain>
        <plasmid evidence="9">unnamed</plasmid>
    </source>
</reference>
<organism evidence="9">
    <name type="scientific">Borrelia crocidurae DOU</name>
    <dbReference type="NCBI Taxonomy" id="1293575"/>
    <lineage>
        <taxon>Bacteria</taxon>
        <taxon>Pseudomonadati</taxon>
        <taxon>Spirochaetota</taxon>
        <taxon>Spirochaetia</taxon>
        <taxon>Spirochaetales</taxon>
        <taxon>Borreliaceae</taxon>
        <taxon>Borrelia</taxon>
    </lineage>
</organism>
<dbReference type="HOGENOM" id="CLU_170887_1_0_12"/>
<dbReference type="Pfam" id="PF00921">
    <property type="entry name" value="Lipoprotein_2"/>
    <property type="match status" value="1"/>
</dbReference>
<evidence type="ECO:0000256" key="2">
    <source>
        <dbReference type="ARBA" id="ARBA00004459"/>
    </source>
</evidence>
<keyword evidence="4 8" id="KW-0472">Membrane</keyword>
<gene>
    <name evidence="9" type="ORF">BCD_1590</name>
</gene>
<accession>W5SRF4</accession>
<evidence type="ECO:0000256" key="7">
    <source>
        <dbReference type="ARBA" id="ARBA00023288"/>
    </source>
</evidence>
<geneLocation type="plasmid" evidence="9">
    <name>unnamed</name>
</geneLocation>
<dbReference type="EMBL" id="CP004330">
    <property type="protein sequence ID" value="AHH07656.1"/>
    <property type="molecule type" value="Genomic_DNA"/>
</dbReference>
<evidence type="ECO:0000313" key="9">
    <source>
        <dbReference type="EMBL" id="AHH07656.1"/>
    </source>
</evidence>